<feature type="signal peptide" evidence="2">
    <location>
        <begin position="1"/>
        <end position="21"/>
    </location>
</feature>
<sequence length="236" mass="24566">MKTARMTLLVPMLMFASASFADGSQTSETREVSDFTSVAVGHGIKAQVKVGPKSVRLEGPADKLSKLRLVVKDGQLTTEMERGNFFKGLQSGRVTLYVSNPRVEGVSASGGSHVEAEASASEDFSAEASGGAALTIRDINADKLDIEASGGSVVNLSGRARDMEVEASGGTIIKAMDVKGVKRLEVEASGGSRLEADPSEKISVEASGGSTIQCGARPPRTEVKANGGSRVLYTND</sequence>
<dbReference type="Gene3D" id="2.160.20.120">
    <property type="match status" value="1"/>
</dbReference>
<dbReference type="Proteomes" id="UP000663090">
    <property type="component" value="Chromosome"/>
</dbReference>
<evidence type="ECO:0000256" key="2">
    <source>
        <dbReference type="SAM" id="SignalP"/>
    </source>
</evidence>
<reference evidence="4 5" key="1">
    <citation type="submission" date="2021-02" db="EMBL/GenBank/DDBJ databases">
        <title>De Novo genome assembly of isolated myxobacteria.</title>
        <authorList>
            <person name="Stevens D.C."/>
        </authorList>
    </citation>
    <scope>NUCLEOTIDE SEQUENCE [LARGE SCALE GENOMIC DNA]</scope>
    <source>
        <strain evidence="4 5">SCHIC003</strain>
    </source>
</reference>
<protein>
    <submittedName>
        <fullName evidence="4">DUF2807 domain-containing protein</fullName>
    </submittedName>
</protein>
<keyword evidence="2" id="KW-0732">Signal</keyword>
<dbReference type="RefSeq" id="WP_206713675.1">
    <property type="nucleotide sequence ID" value="NZ_CP071091.1"/>
</dbReference>
<feature type="compositionally biased region" description="Basic and acidic residues" evidence="1">
    <location>
        <begin position="194"/>
        <end position="203"/>
    </location>
</feature>
<dbReference type="EMBL" id="CP071091">
    <property type="protein sequence ID" value="QSQ11936.1"/>
    <property type="molecule type" value="Genomic_DNA"/>
</dbReference>
<evidence type="ECO:0000313" key="4">
    <source>
        <dbReference type="EMBL" id="QSQ11936.1"/>
    </source>
</evidence>
<feature type="chain" id="PRO_5045069052" evidence="2">
    <location>
        <begin position="22"/>
        <end position="236"/>
    </location>
</feature>
<organism evidence="4 5">
    <name type="scientific">Myxococcus landrumensis</name>
    <dbReference type="NCBI Taxonomy" id="2813577"/>
    <lineage>
        <taxon>Bacteria</taxon>
        <taxon>Pseudomonadati</taxon>
        <taxon>Myxococcota</taxon>
        <taxon>Myxococcia</taxon>
        <taxon>Myxococcales</taxon>
        <taxon>Cystobacterineae</taxon>
        <taxon>Myxococcaceae</taxon>
        <taxon>Myxococcus</taxon>
    </lineage>
</organism>
<dbReference type="InterPro" id="IPR021255">
    <property type="entry name" value="DUF2807"/>
</dbReference>
<feature type="domain" description="Putative auto-transporter adhesin head GIN" evidence="3">
    <location>
        <begin position="34"/>
        <end position="216"/>
    </location>
</feature>
<name>A0ABX7MZR2_9BACT</name>
<feature type="region of interest" description="Disordered" evidence="1">
    <location>
        <begin position="190"/>
        <end position="236"/>
    </location>
</feature>
<keyword evidence="5" id="KW-1185">Reference proteome</keyword>
<accession>A0ABX7MZR2</accession>
<dbReference type="Pfam" id="PF10988">
    <property type="entry name" value="DUF2807"/>
    <property type="match status" value="1"/>
</dbReference>
<evidence type="ECO:0000256" key="1">
    <source>
        <dbReference type="SAM" id="MobiDB-lite"/>
    </source>
</evidence>
<proteinExistence type="predicted"/>
<evidence type="ECO:0000313" key="5">
    <source>
        <dbReference type="Proteomes" id="UP000663090"/>
    </source>
</evidence>
<evidence type="ECO:0000259" key="3">
    <source>
        <dbReference type="Pfam" id="PF10988"/>
    </source>
</evidence>
<gene>
    <name evidence="4" type="ORF">JY572_26555</name>
</gene>